<keyword evidence="5" id="KW-0238">DNA-binding</keyword>
<evidence type="ECO:0000313" key="11">
    <source>
        <dbReference type="Proteomes" id="UP000807469"/>
    </source>
</evidence>
<dbReference type="CDD" id="cd00067">
    <property type="entry name" value="GAL4"/>
    <property type="match status" value="1"/>
</dbReference>
<dbReference type="Proteomes" id="UP000807469">
    <property type="component" value="Unassembled WGS sequence"/>
</dbReference>
<name>A0A9P5ZHL1_9AGAR</name>
<keyword evidence="6" id="KW-0804">Transcription</keyword>
<dbReference type="GO" id="GO:0005634">
    <property type="term" value="C:nucleus"/>
    <property type="evidence" value="ECO:0007669"/>
    <property type="project" value="UniProtKB-SubCell"/>
</dbReference>
<dbReference type="PROSITE" id="PS00463">
    <property type="entry name" value="ZN2_CY6_FUNGAL_1"/>
    <property type="match status" value="1"/>
</dbReference>
<evidence type="ECO:0000259" key="9">
    <source>
        <dbReference type="PROSITE" id="PS50048"/>
    </source>
</evidence>
<dbReference type="CDD" id="cd12148">
    <property type="entry name" value="fungal_TF_MHR"/>
    <property type="match status" value="1"/>
</dbReference>
<keyword evidence="4" id="KW-0805">Transcription regulation</keyword>
<sequence>MEWHDTDPSDDDQQQNEDSQATSRKRSSRACDQCRKTKSKCERTKGDSKLCKSCALTGTACTFLGPSYKRGPPKGYIHAIEQRWHQVEALLGSILQCPDPRVQSIVSEMRQDDLAREILGRVDSGPYGPSGRKAQPADATKEDFFASILKSNEAAHADSSRARRQSRVSREIVSSNQDHGLSVVPTKEWQDNLSKRLAFGPSPGTSTHLPDDQGIPASRRRRLNNQQSPTNWNSLYTIDPTPDNDDFKAAAEGMGQLSLDENQEVRFHGQASGLHLLGRNERTDDRIDGGIWRLPMARVWPPSKFGIQTYPPGQTNVELPPQPVQDRLIELYFNNIHPIFPVIHKTRFLTEYRQRVQHSSEGVDFRDSPSSHSASSYSSPRPEPTQEVTRLLLFSIFAIAARFIEEDDIPQDNKMWDAGCNYLDSARNILMKVFHTSRPSTVQSLLLLGYREFGIGSMEQGWMFIGTGIRMAFDLGLNCDSSKWKMHGHDLFSPEETQTRRQIWWACILTDRYGSVYMGRPTMIKDGDFETALPNVDPTEDRQSWQPGLTKDNIPYGPVPCRVMSAFAATSRLAVILGAIVTQIYPVRITGSISKQSMLADLESRLDQWYITLPDELQYDGSSKRYTPPPQILFLHVRYWGAVLLLHRAFIPNWKGYSEVAQRSTIGTRALDLSHAAACHIGSIVMLYRDTFTMKRASPFLTSYLLGASIMHLLTLTIRPDNVEARHGLQQCMIALKEMAIVWPSASRAWELLNGVQLRTHAPPAAQFQPHYQNLDRNKRGAQDAFGEDNRPDYPAQGTFGASPTSPGGAPNGGQGLNLPNETGVQDVSTRLMAHMLGLEIPGVEPSTSYFPGYEWWPRNQGGGGGSQQQSQQQQQQQGAYPAGTEFSTELQSMGQGLPSVGGSSWVPSQTGDYNGNNLNYSYDFGQYGV</sequence>
<feature type="region of interest" description="Disordered" evidence="8">
    <location>
        <begin position="855"/>
        <end position="883"/>
    </location>
</feature>
<dbReference type="Pfam" id="PF04082">
    <property type="entry name" value="Fungal_trans"/>
    <property type="match status" value="1"/>
</dbReference>
<comment type="caution">
    <text evidence="10">The sequence shown here is derived from an EMBL/GenBank/DDBJ whole genome shotgun (WGS) entry which is preliminary data.</text>
</comment>
<dbReference type="PANTHER" id="PTHR31313:SF78">
    <property type="entry name" value="TRANSCRIPTION FACTOR DOMAIN-CONTAINING PROTEIN"/>
    <property type="match status" value="1"/>
</dbReference>
<dbReference type="SMART" id="SM00066">
    <property type="entry name" value="GAL4"/>
    <property type="match status" value="1"/>
</dbReference>
<dbReference type="PROSITE" id="PS50048">
    <property type="entry name" value="ZN2_CY6_FUNGAL_2"/>
    <property type="match status" value="1"/>
</dbReference>
<accession>A0A9P5ZHL1</accession>
<dbReference type="InterPro" id="IPR051615">
    <property type="entry name" value="Transcr_Regulatory_Elem"/>
</dbReference>
<gene>
    <name evidence="10" type="ORF">BDN70DRAFT_870159</name>
</gene>
<evidence type="ECO:0000256" key="6">
    <source>
        <dbReference type="ARBA" id="ARBA00023163"/>
    </source>
</evidence>
<dbReference type="GO" id="GO:0003677">
    <property type="term" value="F:DNA binding"/>
    <property type="evidence" value="ECO:0007669"/>
    <property type="project" value="UniProtKB-KW"/>
</dbReference>
<organism evidence="10 11">
    <name type="scientific">Pholiota conissans</name>
    <dbReference type="NCBI Taxonomy" id="109636"/>
    <lineage>
        <taxon>Eukaryota</taxon>
        <taxon>Fungi</taxon>
        <taxon>Dikarya</taxon>
        <taxon>Basidiomycota</taxon>
        <taxon>Agaricomycotina</taxon>
        <taxon>Agaricomycetes</taxon>
        <taxon>Agaricomycetidae</taxon>
        <taxon>Agaricales</taxon>
        <taxon>Agaricineae</taxon>
        <taxon>Strophariaceae</taxon>
        <taxon>Pholiota</taxon>
    </lineage>
</organism>
<dbReference type="OrthoDB" id="2123952at2759"/>
<feature type="compositionally biased region" description="Basic and acidic residues" evidence="8">
    <location>
        <begin position="782"/>
        <end position="792"/>
    </location>
</feature>
<dbReference type="GO" id="GO:0000981">
    <property type="term" value="F:DNA-binding transcription factor activity, RNA polymerase II-specific"/>
    <property type="evidence" value="ECO:0007669"/>
    <property type="project" value="InterPro"/>
</dbReference>
<feature type="region of interest" description="Disordered" evidence="8">
    <location>
        <begin position="1"/>
        <end position="30"/>
    </location>
</feature>
<evidence type="ECO:0000256" key="7">
    <source>
        <dbReference type="ARBA" id="ARBA00023242"/>
    </source>
</evidence>
<dbReference type="EMBL" id="MU155130">
    <property type="protein sequence ID" value="KAF9486569.1"/>
    <property type="molecule type" value="Genomic_DNA"/>
</dbReference>
<keyword evidence="7" id="KW-0539">Nucleus</keyword>
<evidence type="ECO:0000313" key="10">
    <source>
        <dbReference type="EMBL" id="KAF9486569.1"/>
    </source>
</evidence>
<dbReference type="InterPro" id="IPR001138">
    <property type="entry name" value="Zn2Cys6_DnaBD"/>
</dbReference>
<keyword evidence="3" id="KW-0862">Zinc</keyword>
<feature type="domain" description="Zn(2)-C6 fungal-type" evidence="9">
    <location>
        <begin position="30"/>
        <end position="63"/>
    </location>
</feature>
<evidence type="ECO:0000256" key="8">
    <source>
        <dbReference type="SAM" id="MobiDB-lite"/>
    </source>
</evidence>
<evidence type="ECO:0000256" key="2">
    <source>
        <dbReference type="ARBA" id="ARBA00022723"/>
    </source>
</evidence>
<evidence type="ECO:0000256" key="5">
    <source>
        <dbReference type="ARBA" id="ARBA00023125"/>
    </source>
</evidence>
<proteinExistence type="predicted"/>
<feature type="region of interest" description="Disordered" evidence="8">
    <location>
        <begin position="360"/>
        <end position="384"/>
    </location>
</feature>
<evidence type="ECO:0000256" key="3">
    <source>
        <dbReference type="ARBA" id="ARBA00022833"/>
    </source>
</evidence>
<dbReference type="GO" id="GO:0008270">
    <property type="term" value="F:zinc ion binding"/>
    <property type="evidence" value="ECO:0007669"/>
    <property type="project" value="InterPro"/>
</dbReference>
<dbReference type="InterPro" id="IPR036864">
    <property type="entry name" value="Zn2-C6_fun-type_DNA-bd_sf"/>
</dbReference>
<reference evidence="10" key="1">
    <citation type="submission" date="2020-11" db="EMBL/GenBank/DDBJ databases">
        <authorList>
            <consortium name="DOE Joint Genome Institute"/>
            <person name="Ahrendt S."/>
            <person name="Riley R."/>
            <person name="Andreopoulos W."/>
            <person name="Labutti K."/>
            <person name="Pangilinan J."/>
            <person name="Ruiz-Duenas F.J."/>
            <person name="Barrasa J.M."/>
            <person name="Sanchez-Garcia M."/>
            <person name="Camarero S."/>
            <person name="Miyauchi S."/>
            <person name="Serrano A."/>
            <person name="Linde D."/>
            <person name="Babiker R."/>
            <person name="Drula E."/>
            <person name="Ayuso-Fernandez I."/>
            <person name="Pacheco R."/>
            <person name="Padilla G."/>
            <person name="Ferreira P."/>
            <person name="Barriuso J."/>
            <person name="Kellner H."/>
            <person name="Castanera R."/>
            <person name="Alfaro M."/>
            <person name="Ramirez L."/>
            <person name="Pisabarro A.G."/>
            <person name="Kuo A."/>
            <person name="Tritt A."/>
            <person name="Lipzen A."/>
            <person name="He G."/>
            <person name="Yan M."/>
            <person name="Ng V."/>
            <person name="Cullen D."/>
            <person name="Martin F."/>
            <person name="Rosso M.-N."/>
            <person name="Henrissat B."/>
            <person name="Hibbett D."/>
            <person name="Martinez A.T."/>
            <person name="Grigoriev I.V."/>
        </authorList>
    </citation>
    <scope>NUCLEOTIDE SEQUENCE</scope>
    <source>
        <strain evidence="10">CIRM-BRFM 674</strain>
    </source>
</reference>
<feature type="compositionally biased region" description="Low complexity" evidence="8">
    <location>
        <begin position="868"/>
        <end position="879"/>
    </location>
</feature>
<feature type="region of interest" description="Disordered" evidence="8">
    <location>
        <begin position="155"/>
        <end position="216"/>
    </location>
</feature>
<dbReference type="InterPro" id="IPR007219">
    <property type="entry name" value="XnlR_reg_dom"/>
</dbReference>
<evidence type="ECO:0000256" key="4">
    <source>
        <dbReference type="ARBA" id="ARBA00023015"/>
    </source>
</evidence>
<feature type="compositionally biased region" description="Low complexity" evidence="8">
    <location>
        <begin position="370"/>
        <end position="380"/>
    </location>
</feature>
<comment type="subcellular location">
    <subcellularLocation>
        <location evidence="1">Nucleus</location>
    </subcellularLocation>
</comment>
<protein>
    <recommendedName>
        <fullName evidence="9">Zn(2)-C6 fungal-type domain-containing protein</fullName>
    </recommendedName>
</protein>
<dbReference type="SMART" id="SM00906">
    <property type="entry name" value="Fungal_trans"/>
    <property type="match status" value="1"/>
</dbReference>
<evidence type="ECO:0000256" key="1">
    <source>
        <dbReference type="ARBA" id="ARBA00004123"/>
    </source>
</evidence>
<dbReference type="Gene3D" id="4.10.240.10">
    <property type="entry name" value="Zn(2)-C6 fungal-type DNA-binding domain"/>
    <property type="match status" value="1"/>
</dbReference>
<feature type="region of interest" description="Disordered" evidence="8">
    <location>
        <begin position="782"/>
        <end position="823"/>
    </location>
</feature>
<keyword evidence="2" id="KW-0479">Metal-binding</keyword>
<dbReference type="SUPFAM" id="SSF57701">
    <property type="entry name" value="Zn2/Cys6 DNA-binding domain"/>
    <property type="match status" value="1"/>
</dbReference>
<dbReference type="GO" id="GO:0006351">
    <property type="term" value="P:DNA-templated transcription"/>
    <property type="evidence" value="ECO:0007669"/>
    <property type="project" value="InterPro"/>
</dbReference>
<dbReference type="Pfam" id="PF00172">
    <property type="entry name" value="Zn_clus"/>
    <property type="match status" value="1"/>
</dbReference>
<dbReference type="AlphaFoldDB" id="A0A9P5ZHL1"/>
<dbReference type="PANTHER" id="PTHR31313">
    <property type="entry name" value="TY1 ENHANCER ACTIVATOR"/>
    <property type="match status" value="1"/>
</dbReference>
<keyword evidence="11" id="KW-1185">Reference proteome</keyword>